<dbReference type="InterPro" id="IPR050920">
    <property type="entry name" value="Nematode_rcpt-like_delta"/>
</dbReference>
<sequence>MLATVESFYRTFLDIYCPAFFFGTVAMQGILIYFILFQTGAKMGVFRYILGHTSVCQLILLFITISCQFRMISSKVPVEVRCYGPFRFFPAVYTYALHQAFQFFLFMSGMSIIVTLYFKLMTFNFTRMTKAAMIITFLLFHIPVAFSGGLEIYLVITVSLPKEIQEMYALKNLDVSLYSTAGTMKLQTVSFMNFLIMVGSVFVYPFASFWIRHRILKHLNHHLNSFSSHNKAQHRSFVTVSYSRTMIGNTFFFQGLTLQSFLPVLTYFPLFALYVFCVTTGAEIIFQQYFIYLMPTTPALIDPFVTLFFVVPYRKKILTWCGLNKRSSVGPQSVSTVMS</sequence>
<keyword evidence="3 6" id="KW-0812">Transmembrane</keyword>
<feature type="transmembrane region" description="Helical" evidence="6">
    <location>
        <begin position="92"/>
        <end position="120"/>
    </location>
</feature>
<evidence type="ECO:0000256" key="5">
    <source>
        <dbReference type="ARBA" id="ARBA00023136"/>
    </source>
</evidence>
<dbReference type="GO" id="GO:0016020">
    <property type="term" value="C:membrane"/>
    <property type="evidence" value="ECO:0007669"/>
    <property type="project" value="UniProtKB-SubCell"/>
</dbReference>
<dbReference type="PANTHER" id="PTHR22945">
    <property type="entry name" value="SERPENTINE RECEPTOR, CLASS D DELTA"/>
    <property type="match status" value="1"/>
</dbReference>
<evidence type="ECO:0000313" key="7">
    <source>
        <dbReference type="EMBL" id="EFP03566.1"/>
    </source>
</evidence>
<dbReference type="InterPro" id="IPR019421">
    <property type="entry name" value="7TM_GPCR_serpentine_rcpt_Srd"/>
</dbReference>
<evidence type="ECO:0000256" key="4">
    <source>
        <dbReference type="ARBA" id="ARBA00022989"/>
    </source>
</evidence>
<comment type="similarity">
    <text evidence="2">Belongs to the nematode receptor-like protein srd family.</text>
</comment>
<dbReference type="HOGENOM" id="CLU_057924_2_0_1"/>
<comment type="subcellular location">
    <subcellularLocation>
        <location evidence="1">Membrane</location>
        <topology evidence="1">Multi-pass membrane protein</topology>
    </subcellularLocation>
</comment>
<reference evidence="7" key="1">
    <citation type="submission" date="2007-07" db="EMBL/GenBank/DDBJ databases">
        <title>PCAP assembly of the Caenorhabditis remanei genome.</title>
        <authorList>
            <consortium name="The Caenorhabditis remanei Sequencing Consortium"/>
            <person name="Wilson R.K."/>
        </authorList>
    </citation>
    <scope>NUCLEOTIDE SEQUENCE [LARGE SCALE GENOMIC DNA]</scope>
    <source>
        <strain evidence="7">PB4641</strain>
    </source>
</reference>
<protein>
    <submittedName>
        <fullName evidence="7">CRE-SRD-39 protein</fullName>
    </submittedName>
</protein>
<keyword evidence="4 6" id="KW-1133">Transmembrane helix</keyword>
<evidence type="ECO:0000256" key="3">
    <source>
        <dbReference type="ARBA" id="ARBA00022692"/>
    </source>
</evidence>
<name>E3MJL4_CAERE</name>
<feature type="transmembrane region" description="Helical" evidence="6">
    <location>
        <begin position="289"/>
        <end position="311"/>
    </location>
</feature>
<dbReference type="InParanoid" id="E3MJL4"/>
<feature type="transmembrane region" description="Helical" evidence="6">
    <location>
        <begin position="12"/>
        <end position="36"/>
    </location>
</feature>
<feature type="transmembrane region" description="Helical" evidence="6">
    <location>
        <begin position="191"/>
        <end position="211"/>
    </location>
</feature>
<evidence type="ECO:0000256" key="2">
    <source>
        <dbReference type="ARBA" id="ARBA00009166"/>
    </source>
</evidence>
<dbReference type="eggNOG" id="ENOG502THMN">
    <property type="taxonomic scope" value="Eukaryota"/>
</dbReference>
<feature type="transmembrane region" description="Helical" evidence="6">
    <location>
        <begin position="251"/>
        <end position="277"/>
    </location>
</feature>
<accession>E3MJL4</accession>
<dbReference type="OrthoDB" id="5783743at2759"/>
<dbReference type="FunCoup" id="E3MJL4">
    <property type="interactions" value="9"/>
</dbReference>
<keyword evidence="5 6" id="KW-0472">Membrane</keyword>
<dbReference type="EMBL" id="DS268450">
    <property type="protein sequence ID" value="EFP03566.1"/>
    <property type="molecule type" value="Genomic_DNA"/>
</dbReference>
<organism evidence="8">
    <name type="scientific">Caenorhabditis remanei</name>
    <name type="common">Caenorhabditis vulgaris</name>
    <dbReference type="NCBI Taxonomy" id="31234"/>
    <lineage>
        <taxon>Eukaryota</taxon>
        <taxon>Metazoa</taxon>
        <taxon>Ecdysozoa</taxon>
        <taxon>Nematoda</taxon>
        <taxon>Chromadorea</taxon>
        <taxon>Rhabditida</taxon>
        <taxon>Rhabditina</taxon>
        <taxon>Rhabditomorpha</taxon>
        <taxon>Rhabditoidea</taxon>
        <taxon>Rhabditidae</taxon>
        <taxon>Peloderinae</taxon>
        <taxon>Caenorhabditis</taxon>
    </lineage>
</organism>
<dbReference type="PANTHER" id="PTHR22945:SF84">
    <property type="entry name" value="SERPENTINE RECEPTOR, CLASS D (DELTA)"/>
    <property type="match status" value="1"/>
</dbReference>
<evidence type="ECO:0000313" key="8">
    <source>
        <dbReference type="Proteomes" id="UP000008281"/>
    </source>
</evidence>
<dbReference type="Pfam" id="PF10317">
    <property type="entry name" value="7TM_GPCR_Srd"/>
    <property type="match status" value="1"/>
</dbReference>
<evidence type="ECO:0000256" key="1">
    <source>
        <dbReference type="ARBA" id="ARBA00004141"/>
    </source>
</evidence>
<evidence type="ECO:0000256" key="6">
    <source>
        <dbReference type="SAM" id="Phobius"/>
    </source>
</evidence>
<feature type="transmembrane region" description="Helical" evidence="6">
    <location>
        <begin position="132"/>
        <end position="156"/>
    </location>
</feature>
<dbReference type="Proteomes" id="UP000008281">
    <property type="component" value="Unassembled WGS sequence"/>
</dbReference>
<feature type="transmembrane region" description="Helical" evidence="6">
    <location>
        <begin position="48"/>
        <end position="72"/>
    </location>
</feature>
<gene>
    <name evidence="7" type="primary">Cre-srd-39</name>
    <name evidence="7" type="ORF">CRE_19157</name>
</gene>
<dbReference type="OMA" id="CQFRMIS"/>
<proteinExistence type="inferred from homology"/>
<dbReference type="AlphaFoldDB" id="E3MJL4"/>
<keyword evidence="8" id="KW-1185">Reference proteome</keyword>